<gene>
    <name evidence="1" type="ORF">GFC01_16615</name>
</gene>
<organism evidence="1 2">
    <name type="scientific">Desulfofundulus thermobenzoicus</name>
    <dbReference type="NCBI Taxonomy" id="29376"/>
    <lineage>
        <taxon>Bacteria</taxon>
        <taxon>Bacillati</taxon>
        <taxon>Bacillota</taxon>
        <taxon>Clostridia</taxon>
        <taxon>Eubacteriales</taxon>
        <taxon>Peptococcaceae</taxon>
        <taxon>Desulfofundulus</taxon>
    </lineage>
</organism>
<keyword evidence="1" id="KW-0808">Transferase</keyword>
<proteinExistence type="predicted"/>
<evidence type="ECO:0000313" key="2">
    <source>
        <dbReference type="Proteomes" id="UP000441717"/>
    </source>
</evidence>
<dbReference type="Gene3D" id="2.160.10.10">
    <property type="entry name" value="Hexapeptide repeat proteins"/>
    <property type="match status" value="1"/>
</dbReference>
<keyword evidence="2" id="KW-1185">Reference proteome</keyword>
<dbReference type="PANTHER" id="PTHR43360">
    <property type="entry name" value="CARBON DIOXIDE CONCENTRATING MECHANISM PROTEIN CCMM"/>
    <property type="match status" value="1"/>
</dbReference>
<accession>A0A6N7IXF4</accession>
<dbReference type="PANTHER" id="PTHR43360:SF1">
    <property type="entry name" value="CARBOXYSOME ASSEMBLY PROTEIN CCMM"/>
    <property type="match status" value="1"/>
</dbReference>
<dbReference type="AlphaFoldDB" id="A0A6N7IXF4"/>
<dbReference type="SUPFAM" id="SSF51161">
    <property type="entry name" value="Trimeric LpxA-like enzymes"/>
    <property type="match status" value="1"/>
</dbReference>
<protein>
    <submittedName>
        <fullName evidence="1">Transferase</fullName>
    </submittedName>
</protein>
<sequence>MLQKSPAVSWKPAGYPRISSLAFVHPTAVLIGEVVIHDGAIIFPLAIIRADEGFPIIVGENTNIQDGVIIHCLKGGRVEIGRRVSLAHGAVIHGPCVIGDETFVGFRAMVINSRIGRGCFIDHGALIEGVEIPDGKYIPGLTRVSSQEQVSRLAGITEQQKDFAAEVLAVNGELKEAMQVIITSRDDAYPGQ</sequence>
<dbReference type="OrthoDB" id="9803036at2"/>
<dbReference type="InterPro" id="IPR011004">
    <property type="entry name" value="Trimer_LpxA-like_sf"/>
</dbReference>
<dbReference type="GO" id="GO:0016740">
    <property type="term" value="F:transferase activity"/>
    <property type="evidence" value="ECO:0007669"/>
    <property type="project" value="UniProtKB-KW"/>
</dbReference>
<dbReference type="EMBL" id="WHYR01000072">
    <property type="protein sequence ID" value="MQL53848.1"/>
    <property type="molecule type" value="Genomic_DNA"/>
</dbReference>
<name>A0A6N7IXF4_9FIRM</name>
<dbReference type="InterPro" id="IPR052265">
    <property type="entry name" value="Gamma-CA"/>
</dbReference>
<dbReference type="RefSeq" id="WP_152948304.1">
    <property type="nucleotide sequence ID" value="NZ_WHYR01000072.1"/>
</dbReference>
<evidence type="ECO:0000313" key="1">
    <source>
        <dbReference type="EMBL" id="MQL53848.1"/>
    </source>
</evidence>
<comment type="caution">
    <text evidence="1">The sequence shown here is derived from an EMBL/GenBank/DDBJ whole genome shotgun (WGS) entry which is preliminary data.</text>
</comment>
<dbReference type="Proteomes" id="UP000441717">
    <property type="component" value="Unassembled WGS sequence"/>
</dbReference>
<reference evidence="1 2" key="1">
    <citation type="submission" date="2019-10" db="EMBL/GenBank/DDBJ databases">
        <title>Comparative genomics of sulfur disproportionating microorganisms.</title>
        <authorList>
            <person name="Ward L.M."/>
            <person name="Bertran E."/>
            <person name="Johnston D."/>
        </authorList>
    </citation>
    <scope>NUCLEOTIDE SEQUENCE [LARGE SCALE GENOMIC DNA]</scope>
    <source>
        <strain evidence="1 2">DSM 14055</strain>
    </source>
</reference>